<evidence type="ECO:0000313" key="3">
    <source>
        <dbReference type="Proteomes" id="UP000546324"/>
    </source>
</evidence>
<reference evidence="2 3" key="1">
    <citation type="submission" date="2020-08" db="EMBL/GenBank/DDBJ databases">
        <title>Sequencing the genomes of 1000 actinobacteria strains.</title>
        <authorList>
            <person name="Klenk H.-P."/>
        </authorList>
    </citation>
    <scope>NUCLEOTIDE SEQUENCE [LARGE SCALE GENOMIC DNA]</scope>
    <source>
        <strain evidence="2 3">DSM 43675</strain>
    </source>
</reference>
<keyword evidence="1" id="KW-0472">Membrane</keyword>
<dbReference type="AlphaFoldDB" id="A0A7X0G8D3"/>
<evidence type="ECO:0000256" key="1">
    <source>
        <dbReference type="SAM" id="Phobius"/>
    </source>
</evidence>
<feature type="transmembrane region" description="Helical" evidence="1">
    <location>
        <begin position="92"/>
        <end position="109"/>
    </location>
</feature>
<feature type="transmembrane region" description="Helical" evidence="1">
    <location>
        <begin position="12"/>
        <end position="31"/>
    </location>
</feature>
<evidence type="ECO:0000313" key="2">
    <source>
        <dbReference type="EMBL" id="MBB6400181.1"/>
    </source>
</evidence>
<keyword evidence="1" id="KW-1133">Transmembrane helix</keyword>
<gene>
    <name evidence="2" type="ORF">BKA00_007095</name>
</gene>
<sequence>MSTTKSTRARRARVLLAALAWTFVAATVLHVPSGYTPQGVNSAIGVITAATSLTALLFLGVLRLPWLREHADVPRGVETELLASWTYYRKEIFRLALYPTLAGYLLLWASDAVVVPFVVCVILLYVGTAQAVQSLRRTWCRGFHHPVLGVVIGGLFTASASLLGLSTMVLTTFPTWQVVVPCAIAGVATFAATLITLWAVPAARN</sequence>
<proteinExistence type="predicted"/>
<feature type="transmembrane region" description="Helical" evidence="1">
    <location>
        <begin position="147"/>
        <end position="170"/>
    </location>
</feature>
<dbReference type="EMBL" id="JACHMQ010000001">
    <property type="protein sequence ID" value="MBB6400181.1"/>
    <property type="molecule type" value="Genomic_DNA"/>
</dbReference>
<protein>
    <submittedName>
        <fullName evidence="2">Uncharacterized protein</fullName>
    </submittedName>
</protein>
<feature type="transmembrane region" description="Helical" evidence="1">
    <location>
        <begin position="43"/>
        <end position="62"/>
    </location>
</feature>
<name>A0A7X0G8D3_9ACTN</name>
<feature type="transmembrane region" description="Helical" evidence="1">
    <location>
        <begin position="176"/>
        <end position="200"/>
    </location>
</feature>
<keyword evidence="1" id="KW-0812">Transmembrane</keyword>
<comment type="caution">
    <text evidence="2">The sequence shown here is derived from an EMBL/GenBank/DDBJ whole genome shotgun (WGS) entry which is preliminary data.</text>
</comment>
<feature type="transmembrane region" description="Helical" evidence="1">
    <location>
        <begin position="115"/>
        <end position="135"/>
    </location>
</feature>
<accession>A0A7X0G8D3</accession>
<organism evidence="2 3">
    <name type="scientific">Actinomadura coerulea</name>
    <dbReference type="NCBI Taxonomy" id="46159"/>
    <lineage>
        <taxon>Bacteria</taxon>
        <taxon>Bacillati</taxon>
        <taxon>Actinomycetota</taxon>
        <taxon>Actinomycetes</taxon>
        <taxon>Streptosporangiales</taxon>
        <taxon>Thermomonosporaceae</taxon>
        <taxon>Actinomadura</taxon>
    </lineage>
</organism>
<keyword evidence="3" id="KW-1185">Reference proteome</keyword>
<dbReference type="Proteomes" id="UP000546324">
    <property type="component" value="Unassembled WGS sequence"/>
</dbReference>
<dbReference type="RefSeq" id="WP_185032535.1">
    <property type="nucleotide sequence ID" value="NZ_JACHMQ010000001.1"/>
</dbReference>